<organism evidence="3 4">
    <name type="scientific">Natronocella acetinitrilica</name>
    <dbReference type="NCBI Taxonomy" id="414046"/>
    <lineage>
        <taxon>Bacteria</taxon>
        <taxon>Pseudomonadati</taxon>
        <taxon>Pseudomonadota</taxon>
        <taxon>Gammaproteobacteria</taxon>
        <taxon>Chromatiales</taxon>
        <taxon>Ectothiorhodospiraceae</taxon>
        <taxon>Natronocella</taxon>
    </lineage>
</organism>
<comment type="caution">
    <text evidence="3">The sequence shown here is derived from an EMBL/GenBank/DDBJ whole genome shotgun (WGS) entry which is preliminary data.</text>
</comment>
<evidence type="ECO:0000259" key="2">
    <source>
        <dbReference type="Pfam" id="PF21006"/>
    </source>
</evidence>
<evidence type="ECO:0000256" key="1">
    <source>
        <dbReference type="SAM" id="MobiDB-lite"/>
    </source>
</evidence>
<sequence>MIKALKEPSGAHNLGGHQAGAIDKKEKPLTLSEKRVDALVFCLTKGDRKLFTMDEHRYAIERLPPEILESASYYEKWLNGVCVLLIEKGVLDAASIEKEVERLKSTEKRATE</sequence>
<dbReference type="Proteomes" id="UP001205843">
    <property type="component" value="Unassembled WGS sequence"/>
</dbReference>
<gene>
    <name evidence="3" type="ORF">J2T57_000683</name>
</gene>
<proteinExistence type="predicted"/>
<accession>A0AAE3G141</accession>
<evidence type="ECO:0000313" key="3">
    <source>
        <dbReference type="EMBL" id="MCP1673584.1"/>
    </source>
</evidence>
<feature type="region of interest" description="Disordered" evidence="1">
    <location>
        <begin position="1"/>
        <end position="21"/>
    </location>
</feature>
<dbReference type="InterPro" id="IPR008990">
    <property type="entry name" value="Elect_transpt_acc-like_dom_sf"/>
</dbReference>
<evidence type="ECO:0000313" key="4">
    <source>
        <dbReference type="Proteomes" id="UP001205843"/>
    </source>
</evidence>
<name>A0AAE3G141_9GAMM</name>
<dbReference type="RefSeq" id="WP_253474242.1">
    <property type="nucleotide sequence ID" value="NZ_JALJXV010000002.1"/>
</dbReference>
<dbReference type="EMBL" id="JALJXV010000002">
    <property type="protein sequence ID" value="MCP1673584.1"/>
    <property type="molecule type" value="Genomic_DNA"/>
</dbReference>
<keyword evidence="4" id="KW-1185">Reference proteome</keyword>
<dbReference type="AlphaFoldDB" id="A0AAE3G141"/>
<reference evidence="3" key="1">
    <citation type="submission" date="2022-03" db="EMBL/GenBank/DDBJ databases">
        <title>Genomic Encyclopedia of Type Strains, Phase III (KMG-III): the genomes of soil and plant-associated and newly described type strains.</title>
        <authorList>
            <person name="Whitman W."/>
        </authorList>
    </citation>
    <scope>NUCLEOTIDE SEQUENCE</scope>
    <source>
        <strain evidence="3">ANL 6-2</strain>
    </source>
</reference>
<dbReference type="InterPro" id="IPR049054">
    <property type="entry name" value="CN_hydtase_beta-like_N"/>
</dbReference>
<feature type="domain" description="Nitrile hydratase beta subunit-like N-terminal" evidence="2">
    <location>
        <begin position="10"/>
        <end position="106"/>
    </location>
</feature>
<dbReference type="InterPro" id="IPR042262">
    <property type="entry name" value="CN_hydtase_beta_C"/>
</dbReference>
<dbReference type="SUPFAM" id="SSF50090">
    <property type="entry name" value="Electron transport accessory proteins"/>
    <property type="match status" value="1"/>
</dbReference>
<dbReference type="Gene3D" id="1.10.472.20">
    <property type="entry name" value="Nitrile hydratase, beta subunit"/>
    <property type="match status" value="1"/>
</dbReference>
<dbReference type="Pfam" id="PF21006">
    <property type="entry name" value="NHase_beta_N"/>
    <property type="match status" value="1"/>
</dbReference>
<protein>
    <recommendedName>
        <fullName evidence="2">Nitrile hydratase beta subunit-like N-terminal domain-containing protein</fullName>
    </recommendedName>
</protein>